<feature type="chain" id="PRO_5043785808" description="Prohormone-3" evidence="1">
    <location>
        <begin position="21"/>
        <end position="215"/>
    </location>
</feature>
<evidence type="ECO:0000313" key="2">
    <source>
        <dbReference type="EMBL" id="CAL4081267.1"/>
    </source>
</evidence>
<reference evidence="2 3" key="1">
    <citation type="submission" date="2024-05" db="EMBL/GenBank/DDBJ databases">
        <authorList>
            <person name="Wallberg A."/>
        </authorList>
    </citation>
    <scope>NUCLEOTIDE SEQUENCE [LARGE SCALE GENOMIC DNA]</scope>
</reference>
<dbReference type="AlphaFoldDB" id="A0AAV2QFF3"/>
<organism evidence="2 3">
    <name type="scientific">Meganyctiphanes norvegica</name>
    <name type="common">Northern krill</name>
    <name type="synonym">Thysanopoda norvegica</name>
    <dbReference type="NCBI Taxonomy" id="48144"/>
    <lineage>
        <taxon>Eukaryota</taxon>
        <taxon>Metazoa</taxon>
        <taxon>Ecdysozoa</taxon>
        <taxon>Arthropoda</taxon>
        <taxon>Crustacea</taxon>
        <taxon>Multicrustacea</taxon>
        <taxon>Malacostraca</taxon>
        <taxon>Eumalacostraca</taxon>
        <taxon>Eucarida</taxon>
        <taxon>Euphausiacea</taxon>
        <taxon>Euphausiidae</taxon>
        <taxon>Meganyctiphanes</taxon>
    </lineage>
</organism>
<name>A0AAV2QFF3_MEGNR</name>
<proteinExistence type="predicted"/>
<gene>
    <name evidence="2" type="ORF">MNOR_LOCUS11521</name>
</gene>
<feature type="signal peptide" evidence="1">
    <location>
        <begin position="1"/>
        <end position="20"/>
    </location>
</feature>
<comment type="caution">
    <text evidence="2">The sequence shown here is derived from an EMBL/GenBank/DDBJ whole genome shotgun (WGS) entry which is preliminary data.</text>
</comment>
<dbReference type="EMBL" id="CAXKWB010006075">
    <property type="protein sequence ID" value="CAL4081267.1"/>
    <property type="molecule type" value="Genomic_DNA"/>
</dbReference>
<keyword evidence="3" id="KW-1185">Reference proteome</keyword>
<sequence length="215" mass="23596">MRSAVCVVVLLAYCWAPADAWGHIFSRFRPEAGGLGEYGPGYGPYSNPIAERLVSPREQLLESLLREEEVEEQLCEGRRCTANEHCCAGHVCVDFDGASGTCISSLGYREGSECNTDDECNGGLICDLGACTSPLGNKSYNEMCSSSHECDVGRGLCCQVMRRHRQAPKMMCGYFKDPNICIGHVSTDKVESLIKYMTKGEKRLTGKNGNYLPIK</sequence>
<evidence type="ECO:0000313" key="3">
    <source>
        <dbReference type="Proteomes" id="UP001497623"/>
    </source>
</evidence>
<dbReference type="Proteomes" id="UP001497623">
    <property type="component" value="Unassembled WGS sequence"/>
</dbReference>
<evidence type="ECO:0000256" key="1">
    <source>
        <dbReference type="SAM" id="SignalP"/>
    </source>
</evidence>
<protein>
    <recommendedName>
        <fullName evidence="4">Prohormone-3</fullName>
    </recommendedName>
</protein>
<evidence type="ECO:0008006" key="4">
    <source>
        <dbReference type="Google" id="ProtNLM"/>
    </source>
</evidence>
<keyword evidence="1" id="KW-0732">Signal</keyword>
<accession>A0AAV2QFF3</accession>